<reference evidence="7" key="1">
    <citation type="journal article" date="2019" name="Int. J. Syst. Evol. Microbiol.">
        <title>The Global Catalogue of Microorganisms (GCM) 10K type strain sequencing project: providing services to taxonomists for standard genome sequencing and annotation.</title>
        <authorList>
            <consortium name="The Broad Institute Genomics Platform"/>
            <consortium name="The Broad Institute Genome Sequencing Center for Infectious Disease"/>
            <person name="Wu L."/>
            <person name="Ma J."/>
        </authorList>
    </citation>
    <scope>NUCLEOTIDE SEQUENCE [LARGE SCALE GENOMIC DNA]</scope>
    <source>
        <strain evidence="7">CGMCC 1.12470</strain>
    </source>
</reference>
<dbReference type="EMBL" id="JBHUDX010000077">
    <property type="protein sequence ID" value="MFD1661501.1"/>
    <property type="molecule type" value="Genomic_DNA"/>
</dbReference>
<dbReference type="PANTHER" id="PTHR30055">
    <property type="entry name" value="HTH-TYPE TRANSCRIPTIONAL REGULATOR RUTR"/>
    <property type="match status" value="1"/>
</dbReference>
<evidence type="ECO:0000256" key="3">
    <source>
        <dbReference type="ARBA" id="ARBA00023163"/>
    </source>
</evidence>
<evidence type="ECO:0000256" key="4">
    <source>
        <dbReference type="PROSITE-ProRule" id="PRU00335"/>
    </source>
</evidence>
<gene>
    <name evidence="6" type="ORF">ACFSL4_25670</name>
</gene>
<sequence>MSKEPAPPKRRTQQERKQSTIARLIDSTIDSIAEVGYANTSVGEICRRSGVSRGGLFRHFDSRLSLVVAAAEEVAVQHLAVVRRRLAQEPDRDLRETLLLMRERHRHEANVVWFELLVAARTDPDLRKQLTPVAEQFFETITKVARDVPALRGLSDEDRHLLVSTVRNLFDGEVISRSVVPEPAVEAERLDLLAEFAEFLVTRRTRVAATERS</sequence>
<evidence type="ECO:0000259" key="5">
    <source>
        <dbReference type="PROSITE" id="PS50977"/>
    </source>
</evidence>
<evidence type="ECO:0000256" key="1">
    <source>
        <dbReference type="ARBA" id="ARBA00023015"/>
    </source>
</evidence>
<dbReference type="InterPro" id="IPR009057">
    <property type="entry name" value="Homeodomain-like_sf"/>
</dbReference>
<dbReference type="Pfam" id="PF00440">
    <property type="entry name" value="TetR_N"/>
    <property type="match status" value="1"/>
</dbReference>
<proteinExistence type="predicted"/>
<dbReference type="InterPro" id="IPR050109">
    <property type="entry name" value="HTH-type_TetR-like_transc_reg"/>
</dbReference>
<dbReference type="SUPFAM" id="SSF46689">
    <property type="entry name" value="Homeodomain-like"/>
    <property type="match status" value="1"/>
</dbReference>
<dbReference type="RefSeq" id="WP_381087478.1">
    <property type="nucleotide sequence ID" value="NZ_JBHUDX010000077.1"/>
</dbReference>
<feature type="DNA-binding region" description="H-T-H motif" evidence="4">
    <location>
        <begin position="41"/>
        <end position="60"/>
    </location>
</feature>
<dbReference type="Proteomes" id="UP001597261">
    <property type="component" value="Unassembled WGS sequence"/>
</dbReference>
<protein>
    <submittedName>
        <fullName evidence="6">TetR/AcrR family transcriptional regulator</fullName>
    </submittedName>
</protein>
<name>A0ABW4IX06_9ACTN</name>
<keyword evidence="7" id="KW-1185">Reference proteome</keyword>
<accession>A0ABW4IX06</accession>
<dbReference type="InterPro" id="IPR001647">
    <property type="entry name" value="HTH_TetR"/>
</dbReference>
<organism evidence="6 7">
    <name type="scientific">Streptomyces caeni</name>
    <dbReference type="NCBI Taxonomy" id="2307231"/>
    <lineage>
        <taxon>Bacteria</taxon>
        <taxon>Bacillati</taxon>
        <taxon>Actinomycetota</taxon>
        <taxon>Actinomycetes</taxon>
        <taxon>Kitasatosporales</taxon>
        <taxon>Streptomycetaceae</taxon>
        <taxon>Streptomyces</taxon>
    </lineage>
</organism>
<dbReference type="PANTHER" id="PTHR30055:SF234">
    <property type="entry name" value="HTH-TYPE TRANSCRIPTIONAL REGULATOR BETI"/>
    <property type="match status" value="1"/>
</dbReference>
<keyword evidence="1" id="KW-0805">Transcription regulation</keyword>
<dbReference type="PROSITE" id="PS50977">
    <property type="entry name" value="HTH_TETR_2"/>
    <property type="match status" value="1"/>
</dbReference>
<evidence type="ECO:0000313" key="7">
    <source>
        <dbReference type="Proteomes" id="UP001597261"/>
    </source>
</evidence>
<keyword evidence="3" id="KW-0804">Transcription</keyword>
<feature type="domain" description="HTH tetR-type" evidence="5">
    <location>
        <begin position="18"/>
        <end position="78"/>
    </location>
</feature>
<comment type="caution">
    <text evidence="6">The sequence shown here is derived from an EMBL/GenBank/DDBJ whole genome shotgun (WGS) entry which is preliminary data.</text>
</comment>
<evidence type="ECO:0000256" key="2">
    <source>
        <dbReference type="ARBA" id="ARBA00023125"/>
    </source>
</evidence>
<dbReference type="Gene3D" id="1.10.357.10">
    <property type="entry name" value="Tetracycline Repressor, domain 2"/>
    <property type="match status" value="1"/>
</dbReference>
<dbReference type="PRINTS" id="PR00455">
    <property type="entry name" value="HTHTETR"/>
</dbReference>
<keyword evidence="2 4" id="KW-0238">DNA-binding</keyword>
<evidence type="ECO:0000313" key="6">
    <source>
        <dbReference type="EMBL" id="MFD1661501.1"/>
    </source>
</evidence>